<evidence type="ECO:0000313" key="3">
    <source>
        <dbReference type="Proteomes" id="UP000074294"/>
    </source>
</evidence>
<sequence>MDESLINLLWTIALTFIFGPLGSVPYCFSNGLSVLETAVLISIIHAALVPVWFAILELVRYRLIYENRLVKRITRGAWSRSQKIRSSIEKNTKEFERRVGQKGFGLGVVAFTFTFGVSWAALAAVMLNIKKSTIIYSIAVGAVASSIFTSLTLGTVGYLLPSPWLLYLVGAAIVLGIFGYQKYREHKVLHEFSKPKKIQQ</sequence>
<comment type="caution">
    <text evidence="2">The sequence shown here is derived from an EMBL/GenBank/DDBJ whole genome shotgun (WGS) entry which is preliminary data.</text>
</comment>
<reference evidence="2 3" key="1">
    <citation type="journal article" date="2016" name="Nat. Microbiol.">
        <title>Genomic inference of the metabolism of cosmopolitan subsurface Archaea, Hadesarchaea.</title>
        <authorList>
            <person name="Baker B.J."/>
            <person name="Saw J.H."/>
            <person name="Lind A.E."/>
            <person name="Lazar C.S."/>
            <person name="Hinrichs K.-U."/>
            <person name="Teske A.P."/>
            <person name="Ettema T.J."/>
        </authorList>
    </citation>
    <scope>NUCLEOTIDE SEQUENCE [LARGE SCALE GENOMIC DNA]</scope>
</reference>
<feature type="transmembrane region" description="Helical" evidence="1">
    <location>
        <begin position="134"/>
        <end position="158"/>
    </location>
</feature>
<keyword evidence="1" id="KW-0812">Transmembrane</keyword>
<gene>
    <name evidence="2" type="ORF">APZ16_04160</name>
</gene>
<dbReference type="EMBL" id="LQMQ01000005">
    <property type="protein sequence ID" value="KUO42492.1"/>
    <property type="molecule type" value="Genomic_DNA"/>
</dbReference>
<accession>A0A147K110</accession>
<feature type="transmembrane region" description="Helical" evidence="1">
    <location>
        <begin position="164"/>
        <end position="180"/>
    </location>
</feature>
<dbReference type="AlphaFoldDB" id="A0A147K110"/>
<evidence type="ECO:0008006" key="4">
    <source>
        <dbReference type="Google" id="ProtNLM"/>
    </source>
</evidence>
<feature type="transmembrane region" description="Helical" evidence="1">
    <location>
        <begin position="104"/>
        <end position="127"/>
    </location>
</feature>
<evidence type="ECO:0000313" key="2">
    <source>
        <dbReference type="EMBL" id="KUO42492.1"/>
    </source>
</evidence>
<feature type="transmembrane region" description="Helical" evidence="1">
    <location>
        <begin position="6"/>
        <end position="28"/>
    </location>
</feature>
<keyword evidence="1" id="KW-1133">Transmembrane helix</keyword>
<keyword evidence="1" id="KW-0472">Membrane</keyword>
<dbReference type="Pfam" id="PF06695">
    <property type="entry name" value="Sm_multidrug_ex"/>
    <property type="match status" value="1"/>
</dbReference>
<evidence type="ECO:0000256" key="1">
    <source>
        <dbReference type="SAM" id="Phobius"/>
    </source>
</evidence>
<feature type="transmembrane region" description="Helical" evidence="1">
    <location>
        <begin position="35"/>
        <end position="55"/>
    </location>
</feature>
<organism evidence="2 3">
    <name type="scientific">Hadarchaeum yellowstonense</name>
    <dbReference type="NCBI Taxonomy" id="1776334"/>
    <lineage>
        <taxon>Archaea</taxon>
        <taxon>Methanobacteriati</taxon>
        <taxon>Candidatus Hadarchaeota</taxon>
        <taxon>Candidatus Hadarchaeia</taxon>
        <taxon>Candidatus Hadarchaeales</taxon>
        <taxon>Candidatus Hadarchaeaceae</taxon>
        <taxon>Candidatus Hadarchaeum</taxon>
    </lineage>
</organism>
<dbReference type="Proteomes" id="UP000074294">
    <property type="component" value="Unassembled WGS sequence"/>
</dbReference>
<dbReference type="InterPro" id="IPR009577">
    <property type="entry name" value="Sm_multidrug_ex"/>
</dbReference>
<protein>
    <recommendedName>
        <fullName evidence="4">Small multi-drug export protein</fullName>
    </recommendedName>
</protein>
<name>A0A147K110_HADYE</name>
<proteinExistence type="predicted"/>